<protein>
    <submittedName>
        <fullName evidence="3">HNH endonuclease</fullName>
    </submittedName>
</protein>
<dbReference type="EMBL" id="JBHSKX010000002">
    <property type="protein sequence ID" value="MFC5367234.1"/>
    <property type="molecule type" value="Genomic_DNA"/>
</dbReference>
<accession>A0ABD5RB79</accession>
<keyword evidence="3" id="KW-0540">Nuclease</keyword>
<sequence length="433" mass="49167">MTKTWLLNTIPSHWDHYYEGPDTDDHPERHHNQPWHGIPAGGSSPDPSELNPGDLLIIRVNGEGVRALWTFREARRVDDQSILPPDWRDHEGDERDYEWIIYCGEAPARRFDETYSEEWNESPDLHYAALTGTAKKGDSVVQPYVEFLLEKDIPSAAREALLEVSQERTAQSTPGDSGGRWSREEYILALDLYLNHPEITHDDSDPDVQDVATLTGRSSNSIALRLANFRHLDPEGTEGMSNVGSDCRNIWEEFYGQEDELAYRAEEIRDDLGGGQTSTSTSGSSTSMSTVSGTETVETGETTSTQTVRRGQAKFRAAVRERYDDQCVLCDIEKPTLLEAAHILEWEKFEGERGDPANGLLLCRNHHQAFERDLFTLSEEYEIVPRPDLTFESQWLRETITDRAGEAVEFPNDPPSSEYLAQYNERLAWVDDE</sequence>
<dbReference type="RefSeq" id="WP_227229495.1">
    <property type="nucleotide sequence ID" value="NZ_JAJCVJ010000002.1"/>
</dbReference>
<feature type="domain" description="HNH nuclease" evidence="2">
    <location>
        <begin position="327"/>
        <end position="377"/>
    </location>
</feature>
<feature type="region of interest" description="Disordered" evidence="1">
    <location>
        <begin position="24"/>
        <end position="50"/>
    </location>
</feature>
<reference evidence="3 4" key="1">
    <citation type="journal article" date="2019" name="Int. J. Syst. Evol. Microbiol.">
        <title>The Global Catalogue of Microorganisms (GCM) 10K type strain sequencing project: providing services to taxonomists for standard genome sequencing and annotation.</title>
        <authorList>
            <consortium name="The Broad Institute Genomics Platform"/>
            <consortium name="The Broad Institute Genome Sequencing Center for Infectious Disease"/>
            <person name="Wu L."/>
            <person name="Ma J."/>
        </authorList>
    </citation>
    <scope>NUCLEOTIDE SEQUENCE [LARGE SCALE GENOMIC DNA]</scope>
    <source>
        <strain evidence="3 4">CGMCC 1.12237</strain>
    </source>
</reference>
<evidence type="ECO:0000313" key="3">
    <source>
        <dbReference type="EMBL" id="MFC5367234.1"/>
    </source>
</evidence>
<name>A0ABD5RB79_9EURY</name>
<dbReference type="Pfam" id="PF13391">
    <property type="entry name" value="HNH_2"/>
    <property type="match status" value="1"/>
</dbReference>
<keyword evidence="3" id="KW-0255">Endonuclease</keyword>
<organism evidence="3 4">
    <name type="scientific">Salinirubrum litoreum</name>
    <dbReference type="NCBI Taxonomy" id="1126234"/>
    <lineage>
        <taxon>Archaea</taxon>
        <taxon>Methanobacteriati</taxon>
        <taxon>Methanobacteriota</taxon>
        <taxon>Stenosarchaea group</taxon>
        <taxon>Halobacteria</taxon>
        <taxon>Halobacteriales</taxon>
        <taxon>Haloferacaceae</taxon>
        <taxon>Salinirubrum</taxon>
    </lineage>
</organism>
<keyword evidence="3" id="KW-0378">Hydrolase</keyword>
<dbReference type="AlphaFoldDB" id="A0ABD5RB79"/>
<feature type="compositionally biased region" description="Low complexity" evidence="1">
    <location>
        <begin position="277"/>
        <end position="308"/>
    </location>
</feature>
<keyword evidence="4" id="KW-1185">Reference proteome</keyword>
<dbReference type="GO" id="GO:0004519">
    <property type="term" value="F:endonuclease activity"/>
    <property type="evidence" value="ECO:0007669"/>
    <property type="project" value="UniProtKB-KW"/>
</dbReference>
<dbReference type="InterPro" id="IPR003615">
    <property type="entry name" value="HNH_nuc"/>
</dbReference>
<gene>
    <name evidence="3" type="ORF">ACFPJ5_09800</name>
</gene>
<dbReference type="Proteomes" id="UP001596201">
    <property type="component" value="Unassembled WGS sequence"/>
</dbReference>
<evidence type="ECO:0000313" key="4">
    <source>
        <dbReference type="Proteomes" id="UP001596201"/>
    </source>
</evidence>
<evidence type="ECO:0000259" key="2">
    <source>
        <dbReference type="Pfam" id="PF13391"/>
    </source>
</evidence>
<comment type="caution">
    <text evidence="3">The sequence shown here is derived from an EMBL/GenBank/DDBJ whole genome shotgun (WGS) entry which is preliminary data.</text>
</comment>
<evidence type="ECO:0000256" key="1">
    <source>
        <dbReference type="SAM" id="MobiDB-lite"/>
    </source>
</evidence>
<feature type="region of interest" description="Disordered" evidence="1">
    <location>
        <begin position="271"/>
        <end position="311"/>
    </location>
</feature>
<proteinExistence type="predicted"/>